<organism evidence="2 4">
    <name type="scientific">Labedella gwakjiensis</name>
    <dbReference type="NCBI Taxonomy" id="390269"/>
    <lineage>
        <taxon>Bacteria</taxon>
        <taxon>Bacillati</taxon>
        <taxon>Actinomycetota</taxon>
        <taxon>Actinomycetes</taxon>
        <taxon>Micrococcales</taxon>
        <taxon>Microbacteriaceae</taxon>
        <taxon>Labedella</taxon>
    </lineage>
</organism>
<proteinExistence type="predicted"/>
<dbReference type="AlphaFoldDB" id="A0A2P8GYX9"/>
<evidence type="ECO:0000313" key="2">
    <source>
        <dbReference type="EMBL" id="PSL39173.1"/>
    </source>
</evidence>
<dbReference type="Proteomes" id="UP000268291">
    <property type="component" value="Unassembled WGS sequence"/>
</dbReference>
<dbReference type="InterPro" id="IPR045919">
    <property type="entry name" value="DUF6338"/>
</dbReference>
<keyword evidence="1" id="KW-0812">Transmembrane</keyword>
<dbReference type="EMBL" id="PYAU01000001">
    <property type="protein sequence ID" value="PSL39173.1"/>
    <property type="molecule type" value="Genomic_DNA"/>
</dbReference>
<evidence type="ECO:0000313" key="5">
    <source>
        <dbReference type="Proteomes" id="UP000268291"/>
    </source>
</evidence>
<evidence type="ECO:0000313" key="3">
    <source>
        <dbReference type="EMBL" id="RUQ86393.1"/>
    </source>
</evidence>
<protein>
    <submittedName>
        <fullName evidence="2">Uncharacterized protein</fullName>
    </submittedName>
</protein>
<evidence type="ECO:0000256" key="1">
    <source>
        <dbReference type="SAM" id="Phobius"/>
    </source>
</evidence>
<dbReference type="Pfam" id="PF19865">
    <property type="entry name" value="DUF6338"/>
    <property type="match status" value="1"/>
</dbReference>
<reference evidence="2 4" key="1">
    <citation type="submission" date="2018-03" db="EMBL/GenBank/DDBJ databases">
        <title>Genomic Encyclopedia of Archaeal and Bacterial Type Strains, Phase II (KMG-II): from individual species to whole genera.</title>
        <authorList>
            <person name="Goeker M."/>
        </authorList>
    </citation>
    <scope>NUCLEOTIDE SEQUENCE [LARGE SCALE GENOMIC DNA]</scope>
    <source>
        <strain evidence="2 4">DSM 21548</strain>
    </source>
</reference>
<name>A0A2P8GYX9_9MICO</name>
<accession>A0A2P8GYX9</accession>
<keyword evidence="1" id="KW-0472">Membrane</keyword>
<feature type="transmembrane region" description="Helical" evidence="1">
    <location>
        <begin position="6"/>
        <end position="26"/>
    </location>
</feature>
<gene>
    <name evidence="2" type="ORF">CLV49_2807</name>
    <name evidence="3" type="ORF">ELQ93_05205</name>
</gene>
<dbReference type="EMBL" id="RZGY01000001">
    <property type="protein sequence ID" value="RUQ86393.1"/>
    <property type="molecule type" value="Genomic_DNA"/>
</dbReference>
<dbReference type="OrthoDB" id="5113805at2"/>
<keyword evidence="5" id="KW-1185">Reference proteome</keyword>
<evidence type="ECO:0000313" key="4">
    <source>
        <dbReference type="Proteomes" id="UP000241203"/>
    </source>
</evidence>
<reference evidence="3 5" key="2">
    <citation type="submission" date="2018-12" db="EMBL/GenBank/DDBJ databases">
        <authorList>
            <person name="hu s."/>
            <person name="Xu Y."/>
            <person name="Xu B."/>
            <person name="Li F."/>
        </authorList>
    </citation>
    <scope>NUCLEOTIDE SEQUENCE [LARGE SCALE GENOMIC DNA]</scope>
    <source>
        <strain evidence="3 5">KSW2-17</strain>
    </source>
</reference>
<dbReference type="Proteomes" id="UP000241203">
    <property type="component" value="Unassembled WGS sequence"/>
</dbReference>
<feature type="transmembrane region" description="Helical" evidence="1">
    <location>
        <begin position="87"/>
        <end position="106"/>
    </location>
</feature>
<sequence>MGIPEGSFAVAALIVFAFPGFVYGAVRRWARGERAGDRDTALSIARGAIFSVVLTSVYLVLAGGALFSGLTAGPKEETLALADARTVGGVVLVLYILVPLVIALLLHRKDIHWRETDADGRRRLRWPRSIHGYEGTPTAWDHAVLRNVHSLVKIRRADGIWVGGWYSGGSFASTYPEPPSLYLDRQFAMTEDGNFTGEVTGTGVYLRIADDDVVMWTRKYSAAA</sequence>
<feature type="transmembrane region" description="Helical" evidence="1">
    <location>
        <begin position="47"/>
        <end position="67"/>
    </location>
</feature>
<comment type="caution">
    <text evidence="2">The sequence shown here is derived from an EMBL/GenBank/DDBJ whole genome shotgun (WGS) entry which is preliminary data.</text>
</comment>
<dbReference type="RefSeq" id="WP_106564077.1">
    <property type="nucleotide sequence ID" value="NZ_PYAU01000001.1"/>
</dbReference>
<keyword evidence="1" id="KW-1133">Transmembrane helix</keyword>